<keyword evidence="3" id="KW-1015">Disulfide bond</keyword>
<evidence type="ECO:0000256" key="3">
    <source>
        <dbReference type="ARBA" id="ARBA00023157"/>
    </source>
</evidence>
<proteinExistence type="inferred from homology"/>
<feature type="domain" description="Peptidase S1" evidence="8">
    <location>
        <begin position="27"/>
        <end position="257"/>
    </location>
</feature>
<keyword evidence="10" id="KW-1185">Reference proteome</keyword>
<keyword evidence="5" id="KW-0720">Serine protease</keyword>
<dbReference type="PROSITE" id="PS00135">
    <property type="entry name" value="TRYPSIN_SER"/>
    <property type="match status" value="1"/>
</dbReference>
<dbReference type="OrthoDB" id="120597at2759"/>
<keyword evidence="5" id="KW-0645">Protease</keyword>
<comment type="similarity">
    <text evidence="1">Belongs to the peptidase S1 family.</text>
</comment>
<dbReference type="EMBL" id="CAICTM010001840">
    <property type="protein sequence ID" value="CAB9526528.1"/>
    <property type="molecule type" value="Genomic_DNA"/>
</dbReference>
<evidence type="ECO:0000256" key="1">
    <source>
        <dbReference type="ARBA" id="ARBA00007664"/>
    </source>
</evidence>
<keyword evidence="7" id="KW-0732">Signal</keyword>
<keyword evidence="2" id="KW-0843">Virulence</keyword>
<dbReference type="AlphaFoldDB" id="A0A9N8HXP3"/>
<dbReference type="InterPro" id="IPR050430">
    <property type="entry name" value="Peptidase_S1"/>
</dbReference>
<dbReference type="SUPFAM" id="SSF50494">
    <property type="entry name" value="Trypsin-like serine proteases"/>
    <property type="match status" value="1"/>
</dbReference>
<evidence type="ECO:0000313" key="10">
    <source>
        <dbReference type="Proteomes" id="UP001153069"/>
    </source>
</evidence>
<organism evidence="9 10">
    <name type="scientific">Seminavis robusta</name>
    <dbReference type="NCBI Taxonomy" id="568900"/>
    <lineage>
        <taxon>Eukaryota</taxon>
        <taxon>Sar</taxon>
        <taxon>Stramenopiles</taxon>
        <taxon>Ochrophyta</taxon>
        <taxon>Bacillariophyta</taxon>
        <taxon>Bacillariophyceae</taxon>
        <taxon>Bacillariophycidae</taxon>
        <taxon>Naviculales</taxon>
        <taxon>Naviculaceae</taxon>
        <taxon>Seminavis</taxon>
    </lineage>
</organism>
<feature type="signal peptide" evidence="7">
    <location>
        <begin position="1"/>
        <end position="29"/>
    </location>
</feature>
<dbReference type="InterPro" id="IPR018114">
    <property type="entry name" value="TRYPSIN_HIS"/>
</dbReference>
<sequence>MAQVFQRILSKASFGVFLWALLSLGPVHGGNITVNDTDADSEIRGGSPSPALSYYGAFSGGNTVCGAALIHGDMAITAAHCVANGIPAGLRFNSEQRTTGGTVVGVTGVVRHPGWTGSITSFDIAILLLKELVSLQPVTLNSDGSIPSSNGEPMRAMGFGLTGDYSGVSNRLLATDIPHKIDCYDQLGSNFVPSRMICGDSREKATCGGDSGSPIMVPGTTIQIGINSFSNGGCNGQTVDAYTRVSTYYSWIQSQICIHSRSRPSTCDGDPSPTPQPASGPAPAPAPQPTIGTSPSDCIYSIFGLPIAFRNTLFNFWYGVEQFAAATEPGQDAEP</sequence>
<dbReference type="GO" id="GO:0004252">
    <property type="term" value="F:serine-type endopeptidase activity"/>
    <property type="evidence" value="ECO:0007669"/>
    <property type="project" value="InterPro"/>
</dbReference>
<keyword evidence="5" id="KW-0378">Hydrolase</keyword>
<dbReference type="Proteomes" id="UP001153069">
    <property type="component" value="Unassembled WGS sequence"/>
</dbReference>
<feature type="chain" id="PRO_5040369878" evidence="7">
    <location>
        <begin position="30"/>
        <end position="335"/>
    </location>
</feature>
<dbReference type="PROSITE" id="PS50240">
    <property type="entry name" value="TRYPSIN_DOM"/>
    <property type="match status" value="1"/>
</dbReference>
<feature type="region of interest" description="Disordered" evidence="6">
    <location>
        <begin position="262"/>
        <end position="291"/>
    </location>
</feature>
<dbReference type="Pfam" id="PF00089">
    <property type="entry name" value="Trypsin"/>
    <property type="match status" value="1"/>
</dbReference>
<evidence type="ECO:0000256" key="2">
    <source>
        <dbReference type="ARBA" id="ARBA00023026"/>
    </source>
</evidence>
<dbReference type="PROSITE" id="PS00134">
    <property type="entry name" value="TRYPSIN_HIS"/>
    <property type="match status" value="1"/>
</dbReference>
<evidence type="ECO:0000256" key="5">
    <source>
        <dbReference type="RuleBase" id="RU363034"/>
    </source>
</evidence>
<dbReference type="SMART" id="SM00020">
    <property type="entry name" value="Tryp_SPc"/>
    <property type="match status" value="1"/>
</dbReference>
<accession>A0A9N8HXP3</accession>
<name>A0A9N8HXP3_9STRA</name>
<dbReference type="InterPro" id="IPR009003">
    <property type="entry name" value="Peptidase_S1_PA"/>
</dbReference>
<comment type="caution">
    <text evidence="9">The sequence shown here is derived from an EMBL/GenBank/DDBJ whole genome shotgun (WGS) entry which is preliminary data.</text>
</comment>
<gene>
    <name evidence="9" type="ORF">SEMRO_1842_G301110.1</name>
</gene>
<evidence type="ECO:0000256" key="6">
    <source>
        <dbReference type="SAM" id="MobiDB-lite"/>
    </source>
</evidence>
<evidence type="ECO:0000256" key="7">
    <source>
        <dbReference type="SAM" id="SignalP"/>
    </source>
</evidence>
<dbReference type="InterPro" id="IPR043504">
    <property type="entry name" value="Peptidase_S1_PA_chymotrypsin"/>
</dbReference>
<dbReference type="Gene3D" id="2.40.10.10">
    <property type="entry name" value="Trypsin-like serine proteases"/>
    <property type="match status" value="1"/>
</dbReference>
<dbReference type="InterPro" id="IPR001314">
    <property type="entry name" value="Peptidase_S1A"/>
</dbReference>
<dbReference type="GO" id="GO:0006508">
    <property type="term" value="P:proteolysis"/>
    <property type="evidence" value="ECO:0007669"/>
    <property type="project" value="UniProtKB-KW"/>
</dbReference>
<dbReference type="PANTHER" id="PTHR24276">
    <property type="entry name" value="POLYSERASE-RELATED"/>
    <property type="match status" value="1"/>
</dbReference>
<evidence type="ECO:0000256" key="4">
    <source>
        <dbReference type="ARBA" id="ARBA00023180"/>
    </source>
</evidence>
<dbReference type="PANTHER" id="PTHR24276:SF98">
    <property type="entry name" value="FI18310P1-RELATED"/>
    <property type="match status" value="1"/>
</dbReference>
<evidence type="ECO:0000259" key="8">
    <source>
        <dbReference type="PROSITE" id="PS50240"/>
    </source>
</evidence>
<dbReference type="InterPro" id="IPR033116">
    <property type="entry name" value="TRYPSIN_SER"/>
</dbReference>
<dbReference type="InterPro" id="IPR001254">
    <property type="entry name" value="Trypsin_dom"/>
</dbReference>
<feature type="compositionally biased region" description="Pro residues" evidence="6">
    <location>
        <begin position="272"/>
        <end position="288"/>
    </location>
</feature>
<keyword evidence="4" id="KW-0325">Glycoprotein</keyword>
<protein>
    <submittedName>
        <fullName evidence="9">Tryptase beta-2</fullName>
    </submittedName>
</protein>
<reference evidence="9" key="1">
    <citation type="submission" date="2020-06" db="EMBL/GenBank/DDBJ databases">
        <authorList>
            <consortium name="Plant Systems Biology data submission"/>
        </authorList>
    </citation>
    <scope>NUCLEOTIDE SEQUENCE</scope>
    <source>
        <strain evidence="9">D6</strain>
    </source>
</reference>
<evidence type="ECO:0000313" key="9">
    <source>
        <dbReference type="EMBL" id="CAB9526528.1"/>
    </source>
</evidence>
<dbReference type="PRINTS" id="PR00722">
    <property type="entry name" value="CHYMOTRYPSIN"/>
</dbReference>